<evidence type="ECO:0000313" key="1">
    <source>
        <dbReference type="EMBL" id="GMF02787.1"/>
    </source>
</evidence>
<reference evidence="1" key="1">
    <citation type="submission" date="2023-04" db="EMBL/GenBank/DDBJ databases">
        <title>Ambrosiozyma monospora NBRC 10751.</title>
        <authorList>
            <person name="Ichikawa N."/>
            <person name="Sato H."/>
            <person name="Tonouchi N."/>
        </authorList>
    </citation>
    <scope>NUCLEOTIDE SEQUENCE</scope>
    <source>
        <strain evidence="1">NBRC 10751</strain>
    </source>
</reference>
<organism evidence="1 2">
    <name type="scientific">Ambrosiozyma monospora</name>
    <name type="common">Yeast</name>
    <name type="synonym">Endomycopsis monosporus</name>
    <dbReference type="NCBI Taxonomy" id="43982"/>
    <lineage>
        <taxon>Eukaryota</taxon>
        <taxon>Fungi</taxon>
        <taxon>Dikarya</taxon>
        <taxon>Ascomycota</taxon>
        <taxon>Saccharomycotina</taxon>
        <taxon>Pichiomycetes</taxon>
        <taxon>Pichiales</taxon>
        <taxon>Pichiaceae</taxon>
        <taxon>Ambrosiozyma</taxon>
    </lineage>
</organism>
<keyword evidence="2" id="KW-1185">Reference proteome</keyword>
<gene>
    <name evidence="1" type="ORF">Amon02_001157000</name>
</gene>
<sequence>MMSNALTGGIGAMPTTSFGQPAVNPMMNPALTGGLPQTSFGTGVPAVSTLPQTTFGATASMPNLNSGITGGGFQPQSSFGVNQLSNMFANTSIQQPMQQQMPTTSFGAAPMGGFQPQQQQPQPLMSQATGMGFGNSAPGGLTTQATGFGFGNSPMPQTSFGGPAAGGQPQQQGLMGQATGRRANLANATADNPFGF</sequence>
<accession>A0ACB5U6I1</accession>
<comment type="caution">
    <text evidence="1">The sequence shown here is derived from an EMBL/GenBank/DDBJ whole genome shotgun (WGS) entry which is preliminary data.</text>
</comment>
<dbReference type="Proteomes" id="UP001165064">
    <property type="component" value="Unassembled WGS sequence"/>
</dbReference>
<name>A0ACB5U6I1_AMBMO</name>
<evidence type="ECO:0000313" key="2">
    <source>
        <dbReference type="Proteomes" id="UP001165064"/>
    </source>
</evidence>
<dbReference type="EMBL" id="BSXS01012664">
    <property type="protein sequence ID" value="GMF02787.1"/>
    <property type="molecule type" value="Genomic_DNA"/>
</dbReference>
<proteinExistence type="predicted"/>
<protein>
    <submittedName>
        <fullName evidence="1">Unnamed protein product</fullName>
    </submittedName>
</protein>